<gene>
    <name evidence="1" type="ORF">UFOPK1493_03325</name>
</gene>
<dbReference type="PANTHER" id="PTHR20883:SF48">
    <property type="entry name" value="ECTOINE DIOXYGENASE"/>
    <property type="match status" value="1"/>
</dbReference>
<dbReference type="Pfam" id="PF05721">
    <property type="entry name" value="PhyH"/>
    <property type="match status" value="1"/>
</dbReference>
<sequence length="256" mass="28752">MTRTFDPRDPAAADHFDDHGWVLTRDLTDDEVATVRDWVDEVAGWPIDGGDWLHHQELTDHGPQLCRSENFVPFHAGLRALLVERMAATASLLLREPAVLYKEKINYKLAGGAGYSPHQDAPAYPFVERHVSCMVAVDPASVDNGCLEVVDRMHSELLPTDDRGCIRGDLVAGFTWLPVPLEAGRTLWFHSLTPHRSGPNRSDRPRRAMYPTYNAASQGDLRDAYYREKLHRFRTAGPSDRARVSLIGDFEGRPVV</sequence>
<dbReference type="AlphaFoldDB" id="A0A6J6FBX9"/>
<reference evidence="1" key="1">
    <citation type="submission" date="2020-05" db="EMBL/GenBank/DDBJ databases">
        <authorList>
            <person name="Chiriac C."/>
            <person name="Salcher M."/>
            <person name="Ghai R."/>
            <person name="Kavagutti S V."/>
        </authorList>
    </citation>
    <scope>NUCLEOTIDE SEQUENCE</scope>
</reference>
<dbReference type="PANTHER" id="PTHR20883">
    <property type="entry name" value="PHYTANOYL-COA DIOXYGENASE DOMAIN CONTAINING 1"/>
    <property type="match status" value="1"/>
</dbReference>
<protein>
    <submittedName>
        <fullName evidence="1">Unannotated protein</fullName>
    </submittedName>
</protein>
<dbReference type="Gene3D" id="2.60.120.620">
    <property type="entry name" value="q2cbj1_9rhob like domain"/>
    <property type="match status" value="1"/>
</dbReference>
<organism evidence="1">
    <name type="scientific">freshwater metagenome</name>
    <dbReference type="NCBI Taxonomy" id="449393"/>
    <lineage>
        <taxon>unclassified sequences</taxon>
        <taxon>metagenomes</taxon>
        <taxon>ecological metagenomes</taxon>
    </lineage>
</organism>
<proteinExistence type="predicted"/>
<dbReference type="EMBL" id="CAEZSR010000178">
    <property type="protein sequence ID" value="CAB4584713.1"/>
    <property type="molecule type" value="Genomic_DNA"/>
</dbReference>
<dbReference type="InterPro" id="IPR008775">
    <property type="entry name" value="Phytyl_CoA_dOase-like"/>
</dbReference>
<evidence type="ECO:0000313" key="1">
    <source>
        <dbReference type="EMBL" id="CAB4584713.1"/>
    </source>
</evidence>
<name>A0A6J6FBX9_9ZZZZ</name>
<dbReference type="GO" id="GO:0016491">
    <property type="term" value="F:oxidoreductase activity"/>
    <property type="evidence" value="ECO:0007669"/>
    <property type="project" value="UniProtKB-ARBA"/>
</dbReference>
<accession>A0A6J6FBX9</accession>
<dbReference type="SUPFAM" id="SSF51197">
    <property type="entry name" value="Clavaminate synthase-like"/>
    <property type="match status" value="1"/>
</dbReference>
<dbReference type="GO" id="GO:0046872">
    <property type="term" value="F:metal ion binding"/>
    <property type="evidence" value="ECO:0007669"/>
    <property type="project" value="UniProtKB-ARBA"/>
</dbReference>